<feature type="compositionally biased region" description="Polar residues" evidence="1">
    <location>
        <begin position="72"/>
        <end position="83"/>
    </location>
</feature>
<evidence type="ECO:0008006" key="4">
    <source>
        <dbReference type="Google" id="ProtNLM"/>
    </source>
</evidence>
<organism evidence="2 3">
    <name type="scientific">Apostasia shenzhenica</name>
    <dbReference type="NCBI Taxonomy" id="1088818"/>
    <lineage>
        <taxon>Eukaryota</taxon>
        <taxon>Viridiplantae</taxon>
        <taxon>Streptophyta</taxon>
        <taxon>Embryophyta</taxon>
        <taxon>Tracheophyta</taxon>
        <taxon>Spermatophyta</taxon>
        <taxon>Magnoliopsida</taxon>
        <taxon>Liliopsida</taxon>
        <taxon>Asparagales</taxon>
        <taxon>Orchidaceae</taxon>
        <taxon>Apostasioideae</taxon>
        <taxon>Apostasia</taxon>
    </lineage>
</organism>
<evidence type="ECO:0000313" key="3">
    <source>
        <dbReference type="Proteomes" id="UP000236161"/>
    </source>
</evidence>
<sequence length="375" mass="44436">MHRREQIVQCFLFIMPRDGSSRRSSSRRQVEVERIIDRDEEEQNETGDNNVEAMDVDEPRSSNSSRPRGPNLGTQAPSQSSGRTWLYPGDRHGWTDQRATRDVTVELRANITGPWLSWLQMPETTKQLLWDKFQNKYQWHPEDERRIKEAWDQVSFTRYRDILYRARQAMLKELKSKNTKDLYNHPPKFIASNIWNDLVKEWCENKWANKSTKFKENRSTQMVRHTGGSLPFEEWRKKLADEMRREPTHIELFNRTHRRESGKGDFVDERSRLAHERYEAEMLRRHINPTTASTFDADAWCAAVGQPKKNTMYGWSPYIHVNDILDSRRAYRNARASYHGSQPMGPVLEEMIQRAVELARQSFEPMLHQALQQMQ</sequence>
<name>A0A2I0AC53_9ASPA</name>
<gene>
    <name evidence="2" type="ORF">AXF42_Ash009861</name>
</gene>
<feature type="compositionally biased region" description="Low complexity" evidence="1">
    <location>
        <begin position="61"/>
        <end position="71"/>
    </location>
</feature>
<keyword evidence="3" id="KW-1185">Reference proteome</keyword>
<evidence type="ECO:0000313" key="2">
    <source>
        <dbReference type="EMBL" id="PKA53131.1"/>
    </source>
</evidence>
<dbReference type="InterPro" id="IPR004252">
    <property type="entry name" value="Probable_transposase_24"/>
</dbReference>
<dbReference type="OrthoDB" id="1305100at2759"/>
<feature type="region of interest" description="Disordered" evidence="1">
    <location>
        <begin position="18"/>
        <end position="92"/>
    </location>
</feature>
<feature type="compositionally biased region" description="Basic and acidic residues" evidence="1">
    <location>
        <begin position="28"/>
        <end position="37"/>
    </location>
</feature>
<dbReference type="Pfam" id="PF03004">
    <property type="entry name" value="Transposase_24"/>
    <property type="match status" value="1"/>
</dbReference>
<protein>
    <recommendedName>
        <fullName evidence="4">Transposase, Ptta/En/Spm, plant</fullName>
    </recommendedName>
</protein>
<proteinExistence type="predicted"/>
<dbReference type="EMBL" id="KZ451999">
    <property type="protein sequence ID" value="PKA53131.1"/>
    <property type="molecule type" value="Genomic_DNA"/>
</dbReference>
<evidence type="ECO:0000256" key="1">
    <source>
        <dbReference type="SAM" id="MobiDB-lite"/>
    </source>
</evidence>
<dbReference type="AlphaFoldDB" id="A0A2I0AC53"/>
<dbReference type="Proteomes" id="UP000236161">
    <property type="component" value="Unassembled WGS sequence"/>
</dbReference>
<accession>A0A2I0AC53</accession>
<reference evidence="2 3" key="1">
    <citation type="journal article" date="2017" name="Nature">
        <title>The Apostasia genome and the evolution of orchids.</title>
        <authorList>
            <person name="Zhang G.Q."/>
            <person name="Liu K.W."/>
            <person name="Li Z."/>
            <person name="Lohaus R."/>
            <person name="Hsiao Y.Y."/>
            <person name="Niu S.C."/>
            <person name="Wang J.Y."/>
            <person name="Lin Y.C."/>
            <person name="Xu Q."/>
            <person name="Chen L.J."/>
            <person name="Yoshida K."/>
            <person name="Fujiwara S."/>
            <person name="Wang Z.W."/>
            <person name="Zhang Y.Q."/>
            <person name="Mitsuda N."/>
            <person name="Wang M."/>
            <person name="Liu G.H."/>
            <person name="Pecoraro L."/>
            <person name="Huang H.X."/>
            <person name="Xiao X.J."/>
            <person name="Lin M."/>
            <person name="Wu X.Y."/>
            <person name="Wu W.L."/>
            <person name="Chen Y.Y."/>
            <person name="Chang S.B."/>
            <person name="Sakamoto S."/>
            <person name="Ohme-Takagi M."/>
            <person name="Yagi M."/>
            <person name="Zeng S.J."/>
            <person name="Shen C.Y."/>
            <person name="Yeh C.M."/>
            <person name="Luo Y.B."/>
            <person name="Tsai W.C."/>
            <person name="Van de Peer Y."/>
            <person name="Liu Z.J."/>
        </authorList>
    </citation>
    <scope>NUCLEOTIDE SEQUENCE [LARGE SCALE GENOMIC DNA]</scope>
    <source>
        <strain evidence="3">cv. Shenzhen</strain>
        <tissue evidence="2">Stem</tissue>
    </source>
</reference>